<dbReference type="InterPro" id="IPR036388">
    <property type="entry name" value="WH-like_DNA-bd_sf"/>
</dbReference>
<dbReference type="InterPro" id="IPR036390">
    <property type="entry name" value="WH_DNA-bd_sf"/>
</dbReference>
<proteinExistence type="predicted"/>
<dbReference type="AlphaFoldDB" id="A0A133UUL9"/>
<dbReference type="InterPro" id="IPR013196">
    <property type="entry name" value="HTH_11"/>
</dbReference>
<organism evidence="2 3">
    <name type="scientific">candidate division MSBL1 archaeon SCGC-AAA259I14</name>
    <dbReference type="NCBI Taxonomy" id="1698268"/>
    <lineage>
        <taxon>Archaea</taxon>
        <taxon>Methanobacteriati</taxon>
        <taxon>Methanobacteriota</taxon>
        <taxon>candidate division MSBL1</taxon>
    </lineage>
</organism>
<reference evidence="2 3" key="1">
    <citation type="journal article" date="2016" name="Sci. Rep.">
        <title>Metabolic traits of an uncultured archaeal lineage -MSBL1- from brine pools of the Red Sea.</title>
        <authorList>
            <person name="Mwirichia R."/>
            <person name="Alam I."/>
            <person name="Rashid M."/>
            <person name="Vinu M."/>
            <person name="Ba-Alawi W."/>
            <person name="Anthony Kamau A."/>
            <person name="Kamanda Ngugi D."/>
            <person name="Goker M."/>
            <person name="Klenk H.P."/>
            <person name="Bajic V."/>
            <person name="Stingl U."/>
        </authorList>
    </citation>
    <scope>NUCLEOTIDE SEQUENCE [LARGE SCALE GENOMIC DNA]</scope>
    <source>
        <strain evidence="2">SCGC-AAA259I14</strain>
    </source>
</reference>
<dbReference type="PATRIC" id="fig|1698268.3.peg.24"/>
<feature type="domain" description="Helix-turn-helix type 11" evidence="1">
    <location>
        <begin position="19"/>
        <end position="71"/>
    </location>
</feature>
<evidence type="ECO:0000259" key="1">
    <source>
        <dbReference type="Pfam" id="PF08279"/>
    </source>
</evidence>
<keyword evidence="3" id="KW-1185">Reference proteome</keyword>
<name>A0A133UUL9_9EURY</name>
<sequence length="86" mass="10066">MNSEEDRVEKDSLSPQKLREELILYLLRNYGDFQTKEIAKILGHEPRTIRKSLKNLEDSGKVESDKLGRGYIWSSSVEEKEGLMYF</sequence>
<dbReference type="Pfam" id="PF08279">
    <property type="entry name" value="HTH_11"/>
    <property type="match status" value="1"/>
</dbReference>
<dbReference type="Proteomes" id="UP000070414">
    <property type="component" value="Unassembled WGS sequence"/>
</dbReference>
<dbReference type="EMBL" id="LHXS01000001">
    <property type="protein sequence ID" value="KXA97826.1"/>
    <property type="molecule type" value="Genomic_DNA"/>
</dbReference>
<dbReference type="Gene3D" id="1.10.10.10">
    <property type="entry name" value="Winged helix-like DNA-binding domain superfamily/Winged helix DNA-binding domain"/>
    <property type="match status" value="1"/>
</dbReference>
<dbReference type="SUPFAM" id="SSF46785">
    <property type="entry name" value="Winged helix' DNA-binding domain"/>
    <property type="match status" value="1"/>
</dbReference>
<accession>A0A133UUL9</accession>
<evidence type="ECO:0000313" key="3">
    <source>
        <dbReference type="Proteomes" id="UP000070414"/>
    </source>
</evidence>
<comment type="caution">
    <text evidence="2">The sequence shown here is derived from an EMBL/GenBank/DDBJ whole genome shotgun (WGS) entry which is preliminary data.</text>
</comment>
<gene>
    <name evidence="2" type="ORF">AKJ38_00110</name>
</gene>
<protein>
    <recommendedName>
        <fullName evidence="1">Helix-turn-helix type 11 domain-containing protein</fullName>
    </recommendedName>
</protein>
<evidence type="ECO:0000313" key="2">
    <source>
        <dbReference type="EMBL" id="KXA97826.1"/>
    </source>
</evidence>